<evidence type="ECO:0000256" key="1">
    <source>
        <dbReference type="ARBA" id="ARBA00022630"/>
    </source>
</evidence>
<evidence type="ECO:0000313" key="3">
    <source>
        <dbReference type="Proteomes" id="UP000663836"/>
    </source>
</evidence>
<dbReference type="Proteomes" id="UP000663836">
    <property type="component" value="Unassembled WGS sequence"/>
</dbReference>
<feature type="non-terminal residue" evidence="2">
    <location>
        <position position="1"/>
    </location>
</feature>
<sequence length="112" mass="12874">NYLSNLKEGDQISCTVRASNVTFHPPEDTKIPIVMTAARTERAAQLVCRREIGSAILYYGCRLEEDFLYANKFDRWSKLGAVQIKTVFSRQGINGKKYVQDLIWEDRDEIAK</sequence>
<organism evidence="2 3">
    <name type="scientific">Rotaria sordida</name>
    <dbReference type="NCBI Taxonomy" id="392033"/>
    <lineage>
        <taxon>Eukaryota</taxon>
        <taxon>Metazoa</taxon>
        <taxon>Spiralia</taxon>
        <taxon>Gnathifera</taxon>
        <taxon>Rotifera</taxon>
        <taxon>Eurotatoria</taxon>
        <taxon>Bdelloidea</taxon>
        <taxon>Philodinida</taxon>
        <taxon>Philodinidae</taxon>
        <taxon>Rotaria</taxon>
    </lineage>
</organism>
<dbReference type="GO" id="GO:0050660">
    <property type="term" value="F:flavin adenine dinucleotide binding"/>
    <property type="evidence" value="ECO:0007669"/>
    <property type="project" value="TreeGrafter"/>
</dbReference>
<keyword evidence="1" id="KW-0285">Flavoprotein</keyword>
<dbReference type="InterPro" id="IPR039261">
    <property type="entry name" value="FNR_nucleotide-bd"/>
</dbReference>
<reference evidence="2" key="1">
    <citation type="submission" date="2021-02" db="EMBL/GenBank/DDBJ databases">
        <authorList>
            <person name="Nowell W R."/>
        </authorList>
    </citation>
    <scope>NUCLEOTIDE SEQUENCE</scope>
</reference>
<dbReference type="EMBL" id="CAJOBD010065554">
    <property type="protein sequence ID" value="CAF4396543.1"/>
    <property type="molecule type" value="Genomic_DNA"/>
</dbReference>
<dbReference type="GO" id="GO:0005829">
    <property type="term" value="C:cytosol"/>
    <property type="evidence" value="ECO:0007669"/>
    <property type="project" value="TreeGrafter"/>
</dbReference>
<protein>
    <submittedName>
        <fullName evidence="2">Uncharacterized protein</fullName>
    </submittedName>
</protein>
<proteinExistence type="predicted"/>
<dbReference type="PRINTS" id="PR00371">
    <property type="entry name" value="FPNCR"/>
</dbReference>
<comment type="caution">
    <text evidence="2">The sequence shown here is derived from an EMBL/GenBank/DDBJ whole genome shotgun (WGS) entry which is preliminary data.</text>
</comment>
<dbReference type="GO" id="GO:0010181">
    <property type="term" value="F:FMN binding"/>
    <property type="evidence" value="ECO:0007669"/>
    <property type="project" value="TreeGrafter"/>
</dbReference>
<dbReference type="AlphaFoldDB" id="A0A820NZQ8"/>
<accession>A0A820NZQ8</accession>
<dbReference type="SUPFAM" id="SSF52343">
    <property type="entry name" value="Ferredoxin reductase-like, C-terminal NADP-linked domain"/>
    <property type="match status" value="1"/>
</dbReference>
<dbReference type="PANTHER" id="PTHR19384">
    <property type="entry name" value="NITRIC OXIDE SYNTHASE-RELATED"/>
    <property type="match status" value="1"/>
</dbReference>
<dbReference type="PANTHER" id="PTHR19384:SF127">
    <property type="entry name" value="BIFUNCTIONAL CYTOCHROME P450_NADPH--P450 REDUCTASE"/>
    <property type="match status" value="1"/>
</dbReference>
<dbReference type="InterPro" id="IPR001709">
    <property type="entry name" value="Flavoprot_Pyr_Nucl_cyt_Rdtase"/>
</dbReference>
<evidence type="ECO:0000313" key="2">
    <source>
        <dbReference type="EMBL" id="CAF4396543.1"/>
    </source>
</evidence>
<dbReference type="Gene3D" id="3.40.50.80">
    <property type="entry name" value="Nucleotide-binding domain of ferredoxin-NADP reductase (FNR) module"/>
    <property type="match status" value="1"/>
</dbReference>
<dbReference type="GO" id="GO:0003958">
    <property type="term" value="F:NADPH-hemoprotein reductase activity"/>
    <property type="evidence" value="ECO:0007669"/>
    <property type="project" value="TreeGrafter"/>
</dbReference>
<name>A0A820NZQ8_9BILA</name>
<gene>
    <name evidence="2" type="ORF">JBS370_LOCUS43321</name>
</gene>